<evidence type="ECO:0000256" key="1">
    <source>
        <dbReference type="SAM" id="MobiDB-lite"/>
    </source>
</evidence>
<dbReference type="Proteomes" id="UP001321473">
    <property type="component" value="Unassembled WGS sequence"/>
</dbReference>
<reference evidence="3 4" key="1">
    <citation type="journal article" date="2023" name="Arcadia Sci">
        <title>De novo assembly of a long-read Amblyomma americanum tick genome.</title>
        <authorList>
            <person name="Chou S."/>
            <person name="Poskanzer K.E."/>
            <person name="Rollins M."/>
            <person name="Thuy-Boun P.S."/>
        </authorList>
    </citation>
    <scope>NUCLEOTIDE SEQUENCE [LARGE SCALE GENOMIC DNA]</scope>
    <source>
        <strain evidence="3">F_SG_1</strain>
        <tissue evidence="3">Salivary glands</tissue>
    </source>
</reference>
<dbReference type="PANTHER" id="PTHR14112:SF1">
    <property type="entry name" value="KRAB-RELATED DOMAIN-CONTAINING PROTEIN"/>
    <property type="match status" value="1"/>
</dbReference>
<comment type="caution">
    <text evidence="3">The sequence shown here is derived from an EMBL/GenBank/DDBJ whole genome shotgun (WGS) entry which is preliminary data.</text>
</comment>
<keyword evidence="4" id="KW-1185">Reference proteome</keyword>
<protein>
    <recommendedName>
        <fullName evidence="2">KRAB-related domain-containing protein</fullName>
    </recommendedName>
</protein>
<feature type="domain" description="KRAB-related" evidence="2">
    <location>
        <begin position="2"/>
        <end position="65"/>
    </location>
</feature>
<dbReference type="GO" id="GO:0006355">
    <property type="term" value="P:regulation of DNA-templated transcription"/>
    <property type="evidence" value="ECO:0007669"/>
    <property type="project" value="InterPro"/>
</dbReference>
<evidence type="ECO:0000313" key="3">
    <source>
        <dbReference type="EMBL" id="KAK8776279.1"/>
    </source>
</evidence>
<sequence>MASEDDFAKIRHYFTDEEWKGLSECMKTADSNLKKKYELMLNLGLKPLLPEFMKPKPAPAKPAKPATKSNSPSPETSSSGSRYPRRQRKDINYMECENSDEEYLFCDDCGVDHPGDCPKHGPLTHVKDAEIHVPGVAIFPQSRTLHGSAQLNRTT</sequence>
<proteinExistence type="predicted"/>
<dbReference type="InterPro" id="IPR046341">
    <property type="entry name" value="SET_dom_sf"/>
</dbReference>
<name>A0AAQ4ENE3_AMBAM</name>
<feature type="region of interest" description="Disordered" evidence="1">
    <location>
        <begin position="51"/>
        <end position="91"/>
    </location>
</feature>
<dbReference type="PROSITE" id="PS50806">
    <property type="entry name" value="KRAB_RELATED"/>
    <property type="match status" value="1"/>
</dbReference>
<dbReference type="Gene3D" id="2.170.270.10">
    <property type="entry name" value="SET domain"/>
    <property type="match status" value="1"/>
</dbReference>
<evidence type="ECO:0000259" key="2">
    <source>
        <dbReference type="PROSITE" id="PS50806"/>
    </source>
</evidence>
<evidence type="ECO:0000313" key="4">
    <source>
        <dbReference type="Proteomes" id="UP001321473"/>
    </source>
</evidence>
<dbReference type="AlphaFoldDB" id="A0AAQ4ENE3"/>
<accession>A0AAQ4ENE3</accession>
<dbReference type="InterPro" id="IPR003655">
    <property type="entry name" value="aKRAB"/>
</dbReference>
<dbReference type="EMBL" id="JARKHS020013151">
    <property type="protein sequence ID" value="KAK8776279.1"/>
    <property type="molecule type" value="Genomic_DNA"/>
</dbReference>
<gene>
    <name evidence="3" type="ORF">V5799_030375</name>
</gene>
<dbReference type="PANTHER" id="PTHR14112">
    <property type="entry name" value="SYNOVIAL SARCOMA, X MEMBER"/>
    <property type="match status" value="1"/>
</dbReference>
<feature type="compositionally biased region" description="Low complexity" evidence="1">
    <location>
        <begin position="63"/>
        <end position="82"/>
    </location>
</feature>
<organism evidence="3 4">
    <name type="scientific">Amblyomma americanum</name>
    <name type="common">Lone star tick</name>
    <dbReference type="NCBI Taxonomy" id="6943"/>
    <lineage>
        <taxon>Eukaryota</taxon>
        <taxon>Metazoa</taxon>
        <taxon>Ecdysozoa</taxon>
        <taxon>Arthropoda</taxon>
        <taxon>Chelicerata</taxon>
        <taxon>Arachnida</taxon>
        <taxon>Acari</taxon>
        <taxon>Parasitiformes</taxon>
        <taxon>Ixodida</taxon>
        <taxon>Ixodoidea</taxon>
        <taxon>Ixodidae</taxon>
        <taxon>Amblyomminae</taxon>
        <taxon>Amblyomma</taxon>
    </lineage>
</organism>